<dbReference type="InterPro" id="IPR009004">
    <property type="entry name" value="Transposase_Mu_C"/>
</dbReference>
<gene>
    <name evidence="3" type="ORF">K9V48_13895</name>
</gene>
<dbReference type="Gene3D" id="2.30.30.130">
    <property type="entry name" value="Transposase, Mu, C-terminal"/>
    <property type="match status" value="1"/>
</dbReference>
<feature type="region of interest" description="Disordered" evidence="1">
    <location>
        <begin position="455"/>
        <end position="482"/>
    </location>
</feature>
<dbReference type="Gene3D" id="1.10.10.60">
    <property type="entry name" value="Homeodomain-like"/>
    <property type="match status" value="1"/>
</dbReference>
<dbReference type="Gene3D" id="3.30.420.10">
    <property type="entry name" value="Ribonuclease H-like superfamily/Ribonuclease H"/>
    <property type="match status" value="1"/>
</dbReference>
<sequence length="482" mass="56333">MQEINSLTQCTEIQLEEAHRKYLIIYPYLQKSESLEKISDEENISIRTLRYWIQKYRELGLRGLVRLERIDKSKLKVELAIQEQVKKIYLSNKGISLTSIYRRTLAWCEENDLPSPSYHQVRSITKTIPQNITKLAHDGTKEYADEFDLVYLREANYPNEIWQADHTMLDIEVLNEKGKPERPWLTVILDDYSRAVAGFFIDFKSPDTLRTALTLRKAIWRKENKNWPICGIPETFYTDHGSDYTSKHMEQVSADIHMNLSFSRVGVPRGRGKIERFFQSINTMFLQDLPGYIKNKKTTKLLTISEFTEKFTSFILNTYHHRTHGTTKKEPIKMWNEFGFLPNMPNSLDELDLLLLTPAKPRKVHSDGIHFMGLKYMHTNLSAFVGENMVIRYDPRDIAEIRVFFNGEFLCTAISSSIDGYSIGLKEIEAARNKQKRKLKKQVIHTKSVVESLKAEKDAEYPRSVAENSPKKTNLKRYYHEE</sequence>
<accession>A0ABS7USW2</accession>
<protein>
    <submittedName>
        <fullName evidence="3">Mu transposase C-terminal domain-containing protein</fullName>
    </submittedName>
</protein>
<evidence type="ECO:0000259" key="2">
    <source>
        <dbReference type="PROSITE" id="PS50994"/>
    </source>
</evidence>
<dbReference type="InterPro" id="IPR001584">
    <property type="entry name" value="Integrase_cat-core"/>
</dbReference>
<name>A0ABS7USW2_9BACI</name>
<dbReference type="Proteomes" id="UP001165287">
    <property type="component" value="Unassembled WGS sequence"/>
</dbReference>
<feature type="compositionally biased region" description="Basic residues" evidence="1">
    <location>
        <begin position="473"/>
        <end position="482"/>
    </location>
</feature>
<comment type="caution">
    <text evidence="3">The sequence shown here is derived from an EMBL/GenBank/DDBJ whole genome shotgun (WGS) entry which is preliminary data.</text>
</comment>
<evidence type="ECO:0000313" key="4">
    <source>
        <dbReference type="Proteomes" id="UP001165287"/>
    </source>
</evidence>
<dbReference type="InterPro" id="IPR015378">
    <property type="entry name" value="Transposase-like_Mu_C"/>
</dbReference>
<proteinExistence type="predicted"/>
<keyword evidence="4" id="KW-1185">Reference proteome</keyword>
<organism evidence="3 4">
    <name type="scientific">Metabacillus rhizolycopersici</name>
    <dbReference type="NCBI Taxonomy" id="2875709"/>
    <lineage>
        <taxon>Bacteria</taxon>
        <taxon>Bacillati</taxon>
        <taxon>Bacillota</taxon>
        <taxon>Bacilli</taxon>
        <taxon>Bacillales</taxon>
        <taxon>Bacillaceae</taxon>
        <taxon>Metabacillus</taxon>
    </lineage>
</organism>
<dbReference type="PANTHER" id="PTHR35004">
    <property type="entry name" value="TRANSPOSASE RV3428C-RELATED"/>
    <property type="match status" value="1"/>
</dbReference>
<dbReference type="SUPFAM" id="SSF50610">
    <property type="entry name" value="mu transposase, C-terminal domain"/>
    <property type="match status" value="1"/>
</dbReference>
<dbReference type="Pfam" id="PF00665">
    <property type="entry name" value="rve"/>
    <property type="match status" value="1"/>
</dbReference>
<dbReference type="SUPFAM" id="SSF53098">
    <property type="entry name" value="Ribonuclease H-like"/>
    <property type="match status" value="1"/>
</dbReference>
<dbReference type="PANTHER" id="PTHR35004:SF6">
    <property type="entry name" value="TRANSPOSASE"/>
    <property type="match status" value="1"/>
</dbReference>
<dbReference type="Pfam" id="PF09299">
    <property type="entry name" value="Mu-transpos_C"/>
    <property type="match status" value="1"/>
</dbReference>
<dbReference type="InterPro" id="IPR012337">
    <property type="entry name" value="RNaseH-like_sf"/>
</dbReference>
<dbReference type="RefSeq" id="WP_224139573.1">
    <property type="nucleotide sequence ID" value="NZ_JAIQUM010000030.1"/>
</dbReference>
<dbReference type="PROSITE" id="PS50994">
    <property type="entry name" value="INTEGRASE"/>
    <property type="match status" value="1"/>
</dbReference>
<reference evidence="3" key="1">
    <citation type="submission" date="2024-05" db="EMBL/GenBank/DDBJ databases">
        <title>Metabacillus sp. nov., isolated from the rhizosphere soil of tomato plants.</title>
        <authorList>
            <person name="Ma R."/>
        </authorList>
    </citation>
    <scope>NUCLEOTIDE SEQUENCE</scope>
    <source>
        <strain evidence="3">DBTR6</strain>
    </source>
</reference>
<dbReference type="EMBL" id="JAIQUM010000030">
    <property type="protein sequence ID" value="MBZ5751309.1"/>
    <property type="molecule type" value="Genomic_DNA"/>
</dbReference>
<evidence type="ECO:0000313" key="3">
    <source>
        <dbReference type="EMBL" id="MBZ5751309.1"/>
    </source>
</evidence>
<dbReference type="InterPro" id="IPR036397">
    <property type="entry name" value="RNaseH_sf"/>
</dbReference>
<feature type="domain" description="Integrase catalytic" evidence="2">
    <location>
        <begin position="154"/>
        <end position="339"/>
    </location>
</feature>
<evidence type="ECO:0000256" key="1">
    <source>
        <dbReference type="SAM" id="MobiDB-lite"/>
    </source>
</evidence>